<evidence type="ECO:0000256" key="8">
    <source>
        <dbReference type="ARBA" id="ARBA00022927"/>
    </source>
</evidence>
<dbReference type="GO" id="GO:0015031">
    <property type="term" value="P:protein transport"/>
    <property type="evidence" value="ECO:0007669"/>
    <property type="project" value="UniProtKB-KW"/>
</dbReference>
<organism evidence="15">
    <name type="scientific">Soboliphyme baturini</name>
    <dbReference type="NCBI Taxonomy" id="241478"/>
    <lineage>
        <taxon>Eukaryota</taxon>
        <taxon>Metazoa</taxon>
        <taxon>Ecdysozoa</taxon>
        <taxon>Nematoda</taxon>
        <taxon>Enoplea</taxon>
        <taxon>Dorylaimia</taxon>
        <taxon>Dioctophymatida</taxon>
        <taxon>Dioctophymatoidea</taxon>
        <taxon>Soboliphymatidae</taxon>
        <taxon>Soboliphyme</taxon>
    </lineage>
</organism>
<evidence type="ECO:0000313" key="14">
    <source>
        <dbReference type="Proteomes" id="UP000270296"/>
    </source>
</evidence>
<dbReference type="GO" id="GO:0006408">
    <property type="term" value="P:snRNA export from nucleus"/>
    <property type="evidence" value="ECO:0007669"/>
    <property type="project" value="InterPro"/>
</dbReference>
<evidence type="ECO:0000256" key="11">
    <source>
        <dbReference type="SAM" id="MobiDB-lite"/>
    </source>
</evidence>
<reference evidence="15" key="1">
    <citation type="submission" date="2016-06" db="UniProtKB">
        <authorList>
            <consortium name="WormBaseParasite"/>
        </authorList>
    </citation>
    <scope>IDENTIFICATION</scope>
</reference>
<accession>A0A183IYE6</accession>
<dbReference type="WBParaSite" id="SBAD_0000895501-mRNA-1">
    <property type="protein sequence ID" value="SBAD_0000895501-mRNA-1"/>
    <property type="gene ID" value="SBAD_0000895501"/>
</dbReference>
<evidence type="ECO:0000256" key="1">
    <source>
        <dbReference type="ARBA" id="ARBA00004123"/>
    </source>
</evidence>
<dbReference type="GO" id="GO:0005634">
    <property type="term" value="C:nucleus"/>
    <property type="evidence" value="ECO:0007669"/>
    <property type="project" value="UniProtKB-SubCell"/>
</dbReference>
<evidence type="ECO:0000259" key="12">
    <source>
        <dbReference type="Pfam" id="PF10258"/>
    </source>
</evidence>
<dbReference type="EMBL" id="UZAM01011818">
    <property type="protein sequence ID" value="VDP18378.1"/>
    <property type="molecule type" value="Genomic_DNA"/>
</dbReference>
<reference evidence="13 14" key="2">
    <citation type="submission" date="2018-11" db="EMBL/GenBank/DDBJ databases">
        <authorList>
            <consortium name="Pathogen Informatics"/>
        </authorList>
    </citation>
    <scope>NUCLEOTIDE SEQUENCE [LARGE SCALE GENOMIC DNA]</scope>
</reference>
<dbReference type="InterPro" id="IPR039047">
    <property type="entry name" value="PHAX"/>
</dbReference>
<sequence>MLSSYRCVKDSEDDVESTSGDDDEDEYDSDDEVISKKAAALSSNCSPSTILSASPGVTLKKVNKIWQNTLTDQQLSEELQYSTSVTKEKLLVRRNIETYEVIRQKKMSSNGVSGDFRNSVLCKFNGTEVMGDGAVRLEFMKPSVSTVFLQFQGIRALSNEAFARLLTSALRESKCKLFLRIVETVGAETALRMYNQTVDVENVGGLNTADGKRRRTPGGTFLFLLKKELCWTRKQWAAVFGEGPPAKRRKEICESPENKASQAASLQM</sequence>
<feature type="compositionally biased region" description="Acidic residues" evidence="11">
    <location>
        <begin position="11"/>
        <end position="31"/>
    </location>
</feature>
<proteinExistence type="inferred from homology"/>
<dbReference type="Pfam" id="PF10258">
    <property type="entry name" value="PHAX_RNA-bd"/>
    <property type="match status" value="1"/>
</dbReference>
<feature type="compositionally biased region" description="Polar residues" evidence="11">
    <location>
        <begin position="258"/>
        <end position="268"/>
    </location>
</feature>
<protein>
    <recommendedName>
        <fullName evidence="4">Phosphorylated adapter RNA export protein</fullName>
    </recommendedName>
    <alternativeName>
        <fullName evidence="10">RNA U small nuclear RNA export adapter protein</fullName>
    </alternativeName>
</protein>
<dbReference type="Proteomes" id="UP000270296">
    <property type="component" value="Unassembled WGS sequence"/>
</dbReference>
<keyword evidence="5" id="KW-0813">Transport</keyword>
<dbReference type="GO" id="GO:0005737">
    <property type="term" value="C:cytoplasm"/>
    <property type="evidence" value="ECO:0007669"/>
    <property type="project" value="UniProtKB-SubCell"/>
</dbReference>
<evidence type="ECO:0000256" key="2">
    <source>
        <dbReference type="ARBA" id="ARBA00004496"/>
    </source>
</evidence>
<evidence type="ECO:0000313" key="15">
    <source>
        <dbReference type="WBParaSite" id="SBAD_0000895501-mRNA-1"/>
    </source>
</evidence>
<dbReference type="Gene3D" id="1.10.10.1440">
    <property type="entry name" value="PHAX RNA-binding domain"/>
    <property type="match status" value="1"/>
</dbReference>
<evidence type="ECO:0000256" key="6">
    <source>
        <dbReference type="ARBA" id="ARBA00022490"/>
    </source>
</evidence>
<evidence type="ECO:0000256" key="5">
    <source>
        <dbReference type="ARBA" id="ARBA00022448"/>
    </source>
</evidence>
<dbReference type="GO" id="GO:0003723">
    <property type="term" value="F:RNA binding"/>
    <property type="evidence" value="ECO:0007669"/>
    <property type="project" value="UniProtKB-KW"/>
</dbReference>
<keyword evidence="14" id="KW-1185">Reference proteome</keyword>
<evidence type="ECO:0000313" key="13">
    <source>
        <dbReference type="EMBL" id="VDP18378.1"/>
    </source>
</evidence>
<keyword evidence="6" id="KW-0963">Cytoplasm</keyword>
<dbReference type="AlphaFoldDB" id="A0A183IYE6"/>
<feature type="region of interest" description="Disordered" evidence="11">
    <location>
        <begin position="1"/>
        <end position="31"/>
    </location>
</feature>
<comment type="subcellular location">
    <subcellularLocation>
        <location evidence="2">Cytoplasm</location>
    </subcellularLocation>
    <subcellularLocation>
        <location evidence="1">Nucleus</location>
    </subcellularLocation>
</comment>
<evidence type="ECO:0000256" key="10">
    <source>
        <dbReference type="ARBA" id="ARBA00030834"/>
    </source>
</evidence>
<comment type="similarity">
    <text evidence="3">Belongs to the PHAX family.</text>
</comment>
<evidence type="ECO:0000256" key="3">
    <source>
        <dbReference type="ARBA" id="ARBA00006094"/>
    </source>
</evidence>
<keyword evidence="8" id="KW-0653">Protein transport</keyword>
<feature type="domain" description="Phosphorylated adapter RNA export protein RNA-binding" evidence="12">
    <location>
        <begin position="163"/>
        <end position="242"/>
    </location>
</feature>
<evidence type="ECO:0000256" key="4">
    <source>
        <dbReference type="ARBA" id="ARBA00016856"/>
    </source>
</evidence>
<evidence type="ECO:0000256" key="9">
    <source>
        <dbReference type="ARBA" id="ARBA00023242"/>
    </source>
</evidence>
<name>A0A183IYE6_9BILA</name>
<dbReference type="InterPro" id="IPR019385">
    <property type="entry name" value="PHAX_RNA-binding_domain"/>
</dbReference>
<dbReference type="PANTHER" id="PTHR13135">
    <property type="entry name" value="CYTOSOLIC RESINIFERATOXIN BINDING PROTEIN RBP-26"/>
    <property type="match status" value="1"/>
</dbReference>
<gene>
    <name evidence="13" type="ORF">SBAD_LOCUS8646</name>
</gene>
<evidence type="ECO:0000256" key="7">
    <source>
        <dbReference type="ARBA" id="ARBA00022884"/>
    </source>
</evidence>
<dbReference type="InterPro" id="IPR038092">
    <property type="entry name" value="PHAX_RNA-binding_sf"/>
</dbReference>
<feature type="region of interest" description="Disordered" evidence="11">
    <location>
        <begin position="248"/>
        <end position="268"/>
    </location>
</feature>
<keyword evidence="7" id="KW-0694">RNA-binding</keyword>
<keyword evidence="9" id="KW-0539">Nucleus</keyword>
<dbReference type="PANTHER" id="PTHR13135:SF0">
    <property type="entry name" value="PHOSPHORYLATED ADAPTER RNA EXPORT PROTEIN"/>
    <property type="match status" value="1"/>
</dbReference>
<dbReference type="OrthoDB" id="20573at2759"/>